<reference evidence="1 2" key="1">
    <citation type="submission" date="2024-01" db="EMBL/GenBank/DDBJ databases">
        <title>Genome assemblies of Stephania.</title>
        <authorList>
            <person name="Yang L."/>
        </authorList>
    </citation>
    <scope>NUCLEOTIDE SEQUENCE [LARGE SCALE GENOMIC DNA]</scope>
    <source>
        <strain evidence="1">JXDWG</strain>
        <tissue evidence="1">Leaf</tissue>
    </source>
</reference>
<dbReference type="AlphaFoldDB" id="A0AAP0JFX1"/>
<keyword evidence="2" id="KW-1185">Reference proteome</keyword>
<dbReference type="Proteomes" id="UP001419268">
    <property type="component" value="Unassembled WGS sequence"/>
</dbReference>
<evidence type="ECO:0000313" key="2">
    <source>
        <dbReference type="Proteomes" id="UP001419268"/>
    </source>
</evidence>
<sequence length="82" mass="9290">MVDRLLLRDRGGDELGFLLCNFSSPSRTHLRLAVRDGAGFLLLASSSGVAATRVGGNAVKLVNRRRERREKHVWSRLRFVIW</sequence>
<proteinExistence type="predicted"/>
<dbReference type="EMBL" id="JBBNAG010000005">
    <property type="protein sequence ID" value="KAK9133349.1"/>
    <property type="molecule type" value="Genomic_DNA"/>
</dbReference>
<protein>
    <submittedName>
        <fullName evidence="1">Uncharacterized protein</fullName>
    </submittedName>
</protein>
<accession>A0AAP0JFX1</accession>
<name>A0AAP0JFX1_9MAGN</name>
<gene>
    <name evidence="1" type="ORF">Scep_012877</name>
</gene>
<comment type="caution">
    <text evidence="1">The sequence shown here is derived from an EMBL/GenBank/DDBJ whole genome shotgun (WGS) entry which is preliminary data.</text>
</comment>
<organism evidence="1 2">
    <name type="scientific">Stephania cephalantha</name>
    <dbReference type="NCBI Taxonomy" id="152367"/>
    <lineage>
        <taxon>Eukaryota</taxon>
        <taxon>Viridiplantae</taxon>
        <taxon>Streptophyta</taxon>
        <taxon>Embryophyta</taxon>
        <taxon>Tracheophyta</taxon>
        <taxon>Spermatophyta</taxon>
        <taxon>Magnoliopsida</taxon>
        <taxon>Ranunculales</taxon>
        <taxon>Menispermaceae</taxon>
        <taxon>Menispermoideae</taxon>
        <taxon>Cissampelideae</taxon>
        <taxon>Stephania</taxon>
    </lineage>
</organism>
<evidence type="ECO:0000313" key="1">
    <source>
        <dbReference type="EMBL" id="KAK9133349.1"/>
    </source>
</evidence>